<protein>
    <recommendedName>
        <fullName evidence="4">WD40-like Beta Propeller Repeat</fullName>
    </recommendedName>
</protein>
<organism evidence="2 3">
    <name type="scientific">Selenomonas ruminantium</name>
    <dbReference type="NCBI Taxonomy" id="971"/>
    <lineage>
        <taxon>Bacteria</taxon>
        <taxon>Bacillati</taxon>
        <taxon>Bacillota</taxon>
        <taxon>Negativicutes</taxon>
        <taxon>Selenomonadales</taxon>
        <taxon>Selenomonadaceae</taxon>
        <taxon>Selenomonas</taxon>
    </lineage>
</organism>
<evidence type="ECO:0008006" key="4">
    <source>
        <dbReference type="Google" id="ProtNLM"/>
    </source>
</evidence>
<feature type="transmembrane region" description="Helical" evidence="1">
    <location>
        <begin position="12"/>
        <end position="33"/>
    </location>
</feature>
<evidence type="ECO:0000313" key="2">
    <source>
        <dbReference type="EMBL" id="SHK62478.1"/>
    </source>
</evidence>
<reference evidence="2 3" key="1">
    <citation type="submission" date="2016-11" db="EMBL/GenBank/DDBJ databases">
        <authorList>
            <person name="Jaros S."/>
            <person name="Januszkiewicz K."/>
            <person name="Wedrychowicz H."/>
        </authorList>
    </citation>
    <scope>NUCLEOTIDE SEQUENCE [LARGE SCALE GENOMIC DNA]</scope>
    <source>
        <strain evidence="2 3">HD4</strain>
    </source>
</reference>
<keyword evidence="1" id="KW-0472">Membrane</keyword>
<evidence type="ECO:0000256" key="1">
    <source>
        <dbReference type="SAM" id="Phobius"/>
    </source>
</evidence>
<dbReference type="EMBL" id="FRBC01000010">
    <property type="protein sequence ID" value="SHK62478.1"/>
    <property type="molecule type" value="Genomic_DNA"/>
</dbReference>
<evidence type="ECO:0000313" key="3">
    <source>
        <dbReference type="Proteomes" id="UP000184263"/>
    </source>
</evidence>
<dbReference type="OrthoDB" id="2004310at2"/>
<dbReference type="RefSeq" id="WP_073089247.1">
    <property type="nucleotide sequence ID" value="NZ_FRBC01000010.1"/>
</dbReference>
<keyword evidence="1" id="KW-0812">Transmembrane</keyword>
<gene>
    <name evidence="2" type="ORF">SAMN05216582_1109</name>
</gene>
<accession>A0A1M6U065</accession>
<sequence length="164" mass="18647">MQEIKRLGRLALKLVAIVLLVLFIKEIVLYHTYLDLSQSYRQVDNYEGIVFKNNYTKTAYKRCFWGIKKTADAIADFDRHGDGGYNGETYKKLTAVIDDTGHLGTWASSPDGTKIVYSEGHVIDELEPTYIRYVDFKVLDLQSNSITVIFTAPAKEASLGLEWQ</sequence>
<proteinExistence type="predicted"/>
<dbReference type="Proteomes" id="UP000184263">
    <property type="component" value="Unassembled WGS sequence"/>
</dbReference>
<keyword evidence="1" id="KW-1133">Transmembrane helix</keyword>
<dbReference type="AlphaFoldDB" id="A0A1M6U065"/>
<name>A0A1M6U065_SELRU</name>